<evidence type="ECO:0000313" key="1">
    <source>
        <dbReference type="EMBL" id="GIO26765.1"/>
    </source>
</evidence>
<dbReference type="Proteomes" id="UP000676917">
    <property type="component" value="Unassembled WGS sequence"/>
</dbReference>
<dbReference type="InterPro" id="IPR038765">
    <property type="entry name" value="Papain-like_cys_pep_sf"/>
</dbReference>
<name>A0A919X9T3_9BACI</name>
<keyword evidence="2" id="KW-1185">Reference proteome</keyword>
<reference evidence="1" key="1">
    <citation type="submission" date="2021-03" db="EMBL/GenBank/DDBJ databases">
        <title>Antimicrobial resistance genes in bacteria isolated from Japanese honey, and their potential for conferring macrolide and lincosamide resistance in the American foulbrood pathogen Paenibacillus larvae.</title>
        <authorList>
            <person name="Okamoto M."/>
            <person name="Kumagai M."/>
            <person name="Kanamori H."/>
            <person name="Takamatsu D."/>
        </authorList>
    </citation>
    <scope>NUCLEOTIDE SEQUENCE</scope>
    <source>
        <strain evidence="1">J43TS3</strain>
    </source>
</reference>
<gene>
    <name evidence="1" type="ORF">J43TS3_13760</name>
</gene>
<dbReference type="SUPFAM" id="SSF54001">
    <property type="entry name" value="Cysteine proteinases"/>
    <property type="match status" value="1"/>
</dbReference>
<dbReference type="EMBL" id="BORP01000002">
    <property type="protein sequence ID" value="GIO26765.1"/>
    <property type="molecule type" value="Genomic_DNA"/>
</dbReference>
<protein>
    <recommendedName>
        <fullName evidence="3">Permuted papain-like amidase enzyme, YaeF/YiiX, C92 family</fullName>
    </recommendedName>
</protein>
<dbReference type="RefSeq" id="WP_212920276.1">
    <property type="nucleotide sequence ID" value="NZ_BORP01000002.1"/>
</dbReference>
<accession>A0A919X9T3</accession>
<evidence type="ECO:0000313" key="2">
    <source>
        <dbReference type="Proteomes" id="UP000676917"/>
    </source>
</evidence>
<organism evidence="1 2">
    <name type="scientific">Ornithinibacillus bavariensis</name>
    <dbReference type="NCBI Taxonomy" id="545502"/>
    <lineage>
        <taxon>Bacteria</taxon>
        <taxon>Bacillati</taxon>
        <taxon>Bacillota</taxon>
        <taxon>Bacilli</taxon>
        <taxon>Bacillales</taxon>
        <taxon>Bacillaceae</taxon>
        <taxon>Ornithinibacillus</taxon>
    </lineage>
</organism>
<sequence>MRERTIYFIFTDTGTYLSRLINFFTHKPLNHVSIGFDHELKEVYSFGRVNPKNPFSGGFVREDIRGDFLKDSNSAVYTLNITEQEYILIRHHIKEIEKRASDYKYNFIGLLGILFKIDIRRKNAFFCSQFVATVLQDTESFKISKPSNFVTPADIRERSELQLIFQGRLGDYPKHQLAEEVLDLPKKSFFYLLSKKVKQFVVR</sequence>
<dbReference type="Gene3D" id="3.90.1720.10">
    <property type="entry name" value="endopeptidase domain like (from Nostoc punctiforme)"/>
    <property type="match status" value="1"/>
</dbReference>
<proteinExistence type="predicted"/>
<evidence type="ECO:0008006" key="3">
    <source>
        <dbReference type="Google" id="ProtNLM"/>
    </source>
</evidence>
<comment type="caution">
    <text evidence="1">The sequence shown here is derived from an EMBL/GenBank/DDBJ whole genome shotgun (WGS) entry which is preliminary data.</text>
</comment>
<dbReference type="AlphaFoldDB" id="A0A919X9T3"/>